<dbReference type="HOGENOM" id="CLU_2590716_0_0_1"/>
<keyword evidence="2" id="KW-1185">Reference proteome</keyword>
<dbReference type="AlphaFoldDB" id="A0A0C3NS29"/>
<gene>
    <name evidence="1" type="ORF">M404DRAFT_613218</name>
</gene>
<reference evidence="2" key="2">
    <citation type="submission" date="2015-01" db="EMBL/GenBank/DDBJ databases">
        <title>Evolutionary Origins and Diversification of the Mycorrhizal Mutualists.</title>
        <authorList>
            <consortium name="DOE Joint Genome Institute"/>
            <consortium name="Mycorrhizal Genomics Consortium"/>
            <person name="Kohler A."/>
            <person name="Kuo A."/>
            <person name="Nagy L.G."/>
            <person name="Floudas D."/>
            <person name="Copeland A."/>
            <person name="Barry K.W."/>
            <person name="Cichocki N."/>
            <person name="Veneault-Fourrey C."/>
            <person name="LaButti K."/>
            <person name="Lindquist E.A."/>
            <person name="Lipzen A."/>
            <person name="Lundell T."/>
            <person name="Morin E."/>
            <person name="Murat C."/>
            <person name="Riley R."/>
            <person name="Ohm R."/>
            <person name="Sun H."/>
            <person name="Tunlid A."/>
            <person name="Henrissat B."/>
            <person name="Grigoriev I.V."/>
            <person name="Hibbett D.S."/>
            <person name="Martin F."/>
        </authorList>
    </citation>
    <scope>NUCLEOTIDE SEQUENCE [LARGE SCALE GENOMIC DNA]</scope>
    <source>
        <strain evidence="2">Marx 270</strain>
    </source>
</reference>
<evidence type="ECO:0000313" key="2">
    <source>
        <dbReference type="Proteomes" id="UP000054217"/>
    </source>
</evidence>
<dbReference type="InParanoid" id="A0A0C3NS29"/>
<dbReference type="Proteomes" id="UP000054217">
    <property type="component" value="Unassembled WGS sequence"/>
</dbReference>
<reference evidence="1 2" key="1">
    <citation type="submission" date="2014-04" db="EMBL/GenBank/DDBJ databases">
        <authorList>
            <consortium name="DOE Joint Genome Institute"/>
            <person name="Kuo A."/>
            <person name="Kohler A."/>
            <person name="Costa M.D."/>
            <person name="Nagy L.G."/>
            <person name="Floudas D."/>
            <person name="Copeland A."/>
            <person name="Barry K.W."/>
            <person name="Cichocki N."/>
            <person name="Veneault-Fourrey C."/>
            <person name="LaButti K."/>
            <person name="Lindquist E.A."/>
            <person name="Lipzen A."/>
            <person name="Lundell T."/>
            <person name="Morin E."/>
            <person name="Murat C."/>
            <person name="Sun H."/>
            <person name="Tunlid A."/>
            <person name="Henrissat B."/>
            <person name="Grigoriev I.V."/>
            <person name="Hibbett D.S."/>
            <person name="Martin F."/>
            <person name="Nordberg H.P."/>
            <person name="Cantor M.N."/>
            <person name="Hua S.X."/>
        </authorList>
    </citation>
    <scope>NUCLEOTIDE SEQUENCE [LARGE SCALE GENOMIC DNA]</scope>
    <source>
        <strain evidence="1 2">Marx 270</strain>
    </source>
</reference>
<evidence type="ECO:0000313" key="1">
    <source>
        <dbReference type="EMBL" id="KIO03665.1"/>
    </source>
</evidence>
<protein>
    <submittedName>
        <fullName evidence="1">Uncharacterized protein</fullName>
    </submittedName>
</protein>
<accession>A0A0C3NS29</accession>
<name>A0A0C3NS29_PISTI</name>
<proteinExistence type="predicted"/>
<sequence length="80" mass="9135">MCAAANTEDCQVLDRPYRSEKQKKKRMIELYDECPLPLIPGRIQSVTPRFSTYLRKCSTSLPLSWRTQLFVAVPGISPCT</sequence>
<dbReference type="EMBL" id="KN831975">
    <property type="protein sequence ID" value="KIO03665.1"/>
    <property type="molecule type" value="Genomic_DNA"/>
</dbReference>
<organism evidence="1 2">
    <name type="scientific">Pisolithus tinctorius Marx 270</name>
    <dbReference type="NCBI Taxonomy" id="870435"/>
    <lineage>
        <taxon>Eukaryota</taxon>
        <taxon>Fungi</taxon>
        <taxon>Dikarya</taxon>
        <taxon>Basidiomycota</taxon>
        <taxon>Agaricomycotina</taxon>
        <taxon>Agaricomycetes</taxon>
        <taxon>Agaricomycetidae</taxon>
        <taxon>Boletales</taxon>
        <taxon>Sclerodermatineae</taxon>
        <taxon>Pisolithaceae</taxon>
        <taxon>Pisolithus</taxon>
    </lineage>
</organism>